<feature type="transmembrane region" description="Helical" evidence="5">
    <location>
        <begin position="323"/>
        <end position="341"/>
    </location>
</feature>
<dbReference type="InterPro" id="IPR000620">
    <property type="entry name" value="EamA_dom"/>
</dbReference>
<proteinExistence type="predicted"/>
<dbReference type="SUPFAM" id="SSF103481">
    <property type="entry name" value="Multidrug resistance efflux transporter EmrE"/>
    <property type="match status" value="1"/>
</dbReference>
<feature type="transmembrane region" description="Helical" evidence="5">
    <location>
        <begin position="213"/>
        <end position="235"/>
    </location>
</feature>
<feature type="transmembrane region" description="Helical" evidence="5">
    <location>
        <begin position="176"/>
        <end position="193"/>
    </location>
</feature>
<evidence type="ECO:0000256" key="1">
    <source>
        <dbReference type="ARBA" id="ARBA00004141"/>
    </source>
</evidence>
<dbReference type="AlphaFoldDB" id="A0A0K2TSL4"/>
<evidence type="ECO:0000256" key="4">
    <source>
        <dbReference type="ARBA" id="ARBA00023136"/>
    </source>
</evidence>
<dbReference type="PANTHER" id="PTHR22911:SF6">
    <property type="entry name" value="SOLUTE CARRIER FAMILY 35 MEMBER G1"/>
    <property type="match status" value="1"/>
</dbReference>
<dbReference type="OrthoDB" id="306876at2759"/>
<feature type="domain" description="EamA" evidence="6">
    <location>
        <begin position="63"/>
        <end position="193"/>
    </location>
</feature>
<dbReference type="EMBL" id="HACA01011677">
    <property type="protein sequence ID" value="CDW29038.1"/>
    <property type="molecule type" value="Transcribed_RNA"/>
</dbReference>
<feature type="transmembrane region" description="Helical" evidence="5">
    <location>
        <begin position="153"/>
        <end position="171"/>
    </location>
</feature>
<feature type="transmembrane region" description="Helical" evidence="5">
    <location>
        <begin position="93"/>
        <end position="114"/>
    </location>
</feature>
<evidence type="ECO:0000259" key="6">
    <source>
        <dbReference type="Pfam" id="PF00892"/>
    </source>
</evidence>
<evidence type="ECO:0000313" key="7">
    <source>
        <dbReference type="EMBL" id="CDW29039.1"/>
    </source>
</evidence>
<dbReference type="GO" id="GO:0016020">
    <property type="term" value="C:membrane"/>
    <property type="evidence" value="ECO:0007669"/>
    <property type="project" value="UniProtKB-SubCell"/>
</dbReference>
<feature type="transmembrane region" description="Helical" evidence="5">
    <location>
        <begin position="286"/>
        <end position="311"/>
    </location>
</feature>
<dbReference type="PANTHER" id="PTHR22911">
    <property type="entry name" value="ACYL-MALONYL CONDENSING ENZYME-RELATED"/>
    <property type="match status" value="1"/>
</dbReference>
<protein>
    <recommendedName>
        <fullName evidence="6">EamA domain-containing protein</fullName>
    </recommendedName>
</protein>
<keyword evidence="4 5" id="KW-0472">Membrane</keyword>
<dbReference type="EMBL" id="HACA01011678">
    <property type="protein sequence ID" value="CDW29039.1"/>
    <property type="molecule type" value="Transcribed_RNA"/>
</dbReference>
<dbReference type="Pfam" id="PF00892">
    <property type="entry name" value="EamA"/>
    <property type="match status" value="1"/>
</dbReference>
<keyword evidence="3 5" id="KW-1133">Transmembrane helix</keyword>
<feature type="transmembrane region" description="Helical" evidence="5">
    <location>
        <begin position="347"/>
        <end position="365"/>
    </location>
</feature>
<comment type="subcellular location">
    <subcellularLocation>
        <location evidence="1">Membrane</location>
        <topology evidence="1">Multi-pass membrane protein</topology>
    </subcellularLocation>
</comment>
<name>A0A0K2TSL4_LEPSM</name>
<evidence type="ECO:0000256" key="3">
    <source>
        <dbReference type="ARBA" id="ARBA00022989"/>
    </source>
</evidence>
<reference evidence="7" key="1">
    <citation type="submission" date="2014-05" db="EMBL/GenBank/DDBJ databases">
        <authorList>
            <person name="Chronopoulou M."/>
        </authorList>
    </citation>
    <scope>NUCLEOTIDE SEQUENCE</scope>
    <source>
        <tissue evidence="7">Whole organism</tissue>
    </source>
</reference>
<feature type="transmembrane region" description="Helical" evidence="5">
    <location>
        <begin position="61"/>
        <end position="81"/>
    </location>
</feature>
<organism evidence="7">
    <name type="scientific">Lepeophtheirus salmonis</name>
    <name type="common">Salmon louse</name>
    <name type="synonym">Caligus salmonis</name>
    <dbReference type="NCBI Taxonomy" id="72036"/>
    <lineage>
        <taxon>Eukaryota</taxon>
        <taxon>Metazoa</taxon>
        <taxon>Ecdysozoa</taxon>
        <taxon>Arthropoda</taxon>
        <taxon>Crustacea</taxon>
        <taxon>Multicrustacea</taxon>
        <taxon>Hexanauplia</taxon>
        <taxon>Copepoda</taxon>
        <taxon>Siphonostomatoida</taxon>
        <taxon>Caligidae</taxon>
        <taxon>Lepeophtheirus</taxon>
    </lineage>
</organism>
<evidence type="ECO:0000256" key="2">
    <source>
        <dbReference type="ARBA" id="ARBA00022692"/>
    </source>
</evidence>
<evidence type="ECO:0000256" key="5">
    <source>
        <dbReference type="SAM" id="Phobius"/>
    </source>
</evidence>
<keyword evidence="2 5" id="KW-0812">Transmembrane</keyword>
<accession>A0A0K2TSL4</accession>
<dbReference type="InterPro" id="IPR037185">
    <property type="entry name" value="EmrE-like"/>
</dbReference>
<feature type="transmembrane region" description="Helical" evidence="5">
    <location>
        <begin position="242"/>
        <end position="266"/>
    </location>
</feature>
<feature type="transmembrane region" description="Helical" evidence="5">
    <location>
        <begin position="126"/>
        <end position="147"/>
    </location>
</feature>
<sequence>MVDEKTNLLKNDEESCYRGDDTKLTPTSYSTHDERIDSALENDYIPPGEEALPSSITNHTYLIGTLLSVFAGITFTSANVIQKYAPNLNFWDLLFVRAVSQLIVIGGLSFWCGYNPIGPTGSRSRIYAQGFMGGVLLLCLFVAVKHIPLGDASAIFFSAPFFTMLFSSCMLNEHFGLFRISVSTIIIVGVLLLCRPPALFPPESLGSKLHNETGNFFGTICAWTVPILSAIITILNRQCKHVPFLVLTFWFGVGALFVSLIGMNIPFLHSSNVYSGNIFNFSPLEWVYTATIVTLGIIGNIVMTIALKFISPARAMVFRSFEVIANYILQATLFSKVAMPFHVTDPIGALLIVISVMLMGLETMIQKRYSWKYL</sequence>